<gene>
    <name evidence="1" type="ORF">ACIOWJ_09900</name>
</gene>
<dbReference type="EMBL" id="JBIUWZ010000010">
    <property type="protein sequence ID" value="MFJ2678398.1"/>
    <property type="molecule type" value="Genomic_DNA"/>
</dbReference>
<name>A0ABW8DXS7_9PSED</name>
<proteinExistence type="predicted"/>
<comment type="caution">
    <text evidence="1">The sequence shown here is derived from an EMBL/GenBank/DDBJ whole genome shotgun (WGS) entry which is preliminary data.</text>
</comment>
<accession>A0ABW8DXS7</accession>
<sequence>MIELFSGKTSKDVEVCFAGGVLTCTSKLEEGIHTYIYSDFILLDDLNFDVNDCFVFLRARSNISLTAVLVFFDSNRAKLTGGSSPANQSGKIDVPNEAVYLKIALRFMQVGVAEIYSFDVGSLSEINKVVAQCNSFNYKELKFLTDNYRAKVSLAVPLVVVETVFCDTETDLDILSRYLSYFVGLITCVSSQNYSNFIWFVHVSSDKGHAIDLIRATVERVGLGGKVYVNIYSHPKDGYGNENEVHIDRLRRPNSIFPELRDKLFSAALEKSGFYKSEELDKCVVARLALDDDDFITAHHFDSVQSLALECSKEIDEKLSTVLIGLKRIFVSHFLPDGKVEVADVEFSRAMTGCKFSVSIGDYPRSAFSITERFDEVDKDRADVKYFEFDGNKPSFSYNRHGNNFSGQNKSFYYKKEYGVSMYSSHSDMLNDFSKL</sequence>
<dbReference type="RefSeq" id="WP_401380921.1">
    <property type="nucleotide sequence ID" value="NZ_JBIUWZ010000010.1"/>
</dbReference>
<protein>
    <submittedName>
        <fullName evidence="1">Uncharacterized protein</fullName>
    </submittedName>
</protein>
<keyword evidence="2" id="KW-1185">Reference proteome</keyword>
<evidence type="ECO:0000313" key="1">
    <source>
        <dbReference type="EMBL" id="MFJ2678398.1"/>
    </source>
</evidence>
<reference evidence="1 2" key="1">
    <citation type="submission" date="2024-10" db="EMBL/GenBank/DDBJ databases">
        <title>The Natural Products Discovery Center: Release of the First 8490 Sequenced Strains for Exploring Actinobacteria Biosynthetic Diversity.</title>
        <authorList>
            <person name="Kalkreuter E."/>
            <person name="Kautsar S.A."/>
            <person name="Yang D."/>
            <person name="Bader C.D."/>
            <person name="Teijaro C.N."/>
            <person name="Fluegel L."/>
            <person name="Davis C.M."/>
            <person name="Simpson J.R."/>
            <person name="Lauterbach L."/>
            <person name="Steele A.D."/>
            <person name="Gui C."/>
            <person name="Meng S."/>
            <person name="Li G."/>
            <person name="Viehrig K."/>
            <person name="Ye F."/>
            <person name="Su P."/>
            <person name="Kiefer A.F."/>
            <person name="Nichols A."/>
            <person name="Cepeda A.J."/>
            <person name="Yan W."/>
            <person name="Fan B."/>
            <person name="Jiang Y."/>
            <person name="Adhikari A."/>
            <person name="Zheng C.-J."/>
            <person name="Schuster L."/>
            <person name="Cowan T.M."/>
            <person name="Smanski M.J."/>
            <person name="Chevrette M.G."/>
            <person name="De Carvalho L.P.S."/>
            <person name="Shen B."/>
        </authorList>
    </citation>
    <scope>NUCLEOTIDE SEQUENCE [LARGE SCALE GENOMIC DNA]</scope>
    <source>
        <strain evidence="1 2">NPDC087581</strain>
    </source>
</reference>
<organism evidence="1 2">
    <name type="scientific">Pseudomonas sivasensis</name>
    <dbReference type="NCBI Taxonomy" id="1880678"/>
    <lineage>
        <taxon>Bacteria</taxon>
        <taxon>Pseudomonadati</taxon>
        <taxon>Pseudomonadota</taxon>
        <taxon>Gammaproteobacteria</taxon>
        <taxon>Pseudomonadales</taxon>
        <taxon>Pseudomonadaceae</taxon>
        <taxon>Pseudomonas</taxon>
    </lineage>
</organism>
<dbReference type="Proteomes" id="UP001617213">
    <property type="component" value="Unassembled WGS sequence"/>
</dbReference>
<evidence type="ECO:0000313" key="2">
    <source>
        <dbReference type="Proteomes" id="UP001617213"/>
    </source>
</evidence>